<dbReference type="PROSITE" id="PS51063">
    <property type="entry name" value="HTH_CRP_2"/>
    <property type="match status" value="1"/>
</dbReference>
<dbReference type="SMART" id="SM00100">
    <property type="entry name" value="cNMP"/>
    <property type="match status" value="1"/>
</dbReference>
<dbReference type="Pfam" id="PF00027">
    <property type="entry name" value="cNMP_binding"/>
    <property type="match status" value="1"/>
</dbReference>
<comment type="caution">
    <text evidence="3">The sequence shown here is derived from an EMBL/GenBank/DDBJ whole genome shotgun (WGS) entry which is preliminary data.</text>
</comment>
<dbReference type="Proteomes" id="UP000730618">
    <property type="component" value="Unassembled WGS sequence"/>
</dbReference>
<dbReference type="InterPro" id="IPR000595">
    <property type="entry name" value="cNMP-bd_dom"/>
</dbReference>
<gene>
    <name evidence="3" type="primary">ntcA</name>
    <name evidence="3" type="ORF">PAECIP111802_05286</name>
</gene>
<dbReference type="RefSeq" id="WP_218101506.1">
    <property type="nucleotide sequence ID" value="NZ_CAJVCE010000018.1"/>
</dbReference>
<keyword evidence="4" id="KW-1185">Reference proteome</keyword>
<reference evidence="3 4" key="1">
    <citation type="submission" date="2021-06" db="EMBL/GenBank/DDBJ databases">
        <authorList>
            <person name="Criscuolo A."/>
        </authorList>
    </citation>
    <scope>NUCLEOTIDE SEQUENCE [LARGE SCALE GENOMIC DNA]</scope>
    <source>
        <strain evidence="4">CIP 111802</strain>
    </source>
</reference>
<evidence type="ECO:0000259" key="1">
    <source>
        <dbReference type="PROSITE" id="PS50042"/>
    </source>
</evidence>
<evidence type="ECO:0000313" key="4">
    <source>
        <dbReference type="Proteomes" id="UP000730618"/>
    </source>
</evidence>
<protein>
    <submittedName>
        <fullName evidence="3">Global nitrogen regulator</fullName>
    </submittedName>
</protein>
<sequence length="225" mass="26301">MSNEQSPSPTDPIKEKGNHEQLILAELFEEYGVSQHYKKNEIIFREDEESQYIYFVRSGLVKISQSAQEGHGITLFLRSTGEVFGAAEVLTGQHRQRFARCILNSEVLLLPADHFRSLLQSRPDVLYALTVSNARRLLSTQRYVETLVSRPVAWRLAYFLNQIGEWKHNEIHVRLPLSHEEMSYIIGCSRQTITETLNKWKEQNLIQYEKKRVIIYDCENFMSKH</sequence>
<dbReference type="Pfam" id="PF13545">
    <property type="entry name" value="HTH_Crp_2"/>
    <property type="match status" value="1"/>
</dbReference>
<name>A0ABM8VPA6_9BACL</name>
<dbReference type="CDD" id="cd00038">
    <property type="entry name" value="CAP_ED"/>
    <property type="match status" value="1"/>
</dbReference>
<accession>A0ABM8VPA6</accession>
<feature type="domain" description="Cyclic nucleotide-binding" evidence="1">
    <location>
        <begin position="36"/>
        <end position="136"/>
    </location>
</feature>
<dbReference type="PROSITE" id="PS50042">
    <property type="entry name" value="CNMP_BINDING_3"/>
    <property type="match status" value="1"/>
</dbReference>
<evidence type="ECO:0000313" key="3">
    <source>
        <dbReference type="EMBL" id="CAG7652640.1"/>
    </source>
</evidence>
<organism evidence="3 4">
    <name type="scientific">Paenibacillus allorhizosphaerae</name>
    <dbReference type="NCBI Taxonomy" id="2849866"/>
    <lineage>
        <taxon>Bacteria</taxon>
        <taxon>Bacillati</taxon>
        <taxon>Bacillota</taxon>
        <taxon>Bacilli</taxon>
        <taxon>Bacillales</taxon>
        <taxon>Paenibacillaceae</taxon>
        <taxon>Paenibacillus</taxon>
    </lineage>
</organism>
<feature type="domain" description="HTH crp-type" evidence="2">
    <location>
        <begin position="150"/>
        <end position="219"/>
    </location>
</feature>
<dbReference type="PANTHER" id="PTHR24567:SF74">
    <property type="entry name" value="HTH-TYPE TRANSCRIPTIONAL REGULATOR ARCR"/>
    <property type="match status" value="1"/>
</dbReference>
<dbReference type="SMART" id="SM00419">
    <property type="entry name" value="HTH_CRP"/>
    <property type="match status" value="1"/>
</dbReference>
<dbReference type="InterPro" id="IPR012318">
    <property type="entry name" value="HTH_CRP"/>
</dbReference>
<dbReference type="InterPro" id="IPR050397">
    <property type="entry name" value="Env_Response_Regulators"/>
</dbReference>
<dbReference type="EMBL" id="CAJVCE010000018">
    <property type="protein sequence ID" value="CAG7652640.1"/>
    <property type="molecule type" value="Genomic_DNA"/>
</dbReference>
<dbReference type="PANTHER" id="PTHR24567">
    <property type="entry name" value="CRP FAMILY TRANSCRIPTIONAL REGULATORY PROTEIN"/>
    <property type="match status" value="1"/>
</dbReference>
<evidence type="ECO:0000259" key="2">
    <source>
        <dbReference type="PROSITE" id="PS51063"/>
    </source>
</evidence>
<proteinExistence type="predicted"/>